<keyword evidence="1" id="KW-0812">Transmembrane</keyword>
<feature type="transmembrane region" description="Helical" evidence="1">
    <location>
        <begin position="115"/>
        <end position="136"/>
    </location>
</feature>
<dbReference type="Proteomes" id="UP000567179">
    <property type="component" value="Unassembled WGS sequence"/>
</dbReference>
<sequence>MPASISPFPPEVLAGFWFYKSTFSNIDPNGAISYLQNSNHWEFLGLNILLCIQTWLGDGLVIYRCYFVWDGNLWLIAVPVYLLLGSIGINLYVLYWFRHPFIIAPAPGIRLLRSIYPLAFVQNFMTTSLIVIKIFLQHRASKKAGIVDVGSKLNLIQVIRIVIESAGIYTIQILVLNILFFRGDNFQFVVQSAIIPSIGITFVLLTVRIEASRNHVHTTTKSDLGIRTSMLSRWLRESNRDIGPHYRRDDDSLTDLGGTDVNEQELVIERENGSESISWD</sequence>
<feature type="transmembrane region" description="Helical" evidence="1">
    <location>
        <begin position="73"/>
        <end position="95"/>
    </location>
</feature>
<feature type="transmembrane region" description="Helical" evidence="1">
    <location>
        <begin position="186"/>
        <end position="207"/>
    </location>
</feature>
<keyword evidence="1" id="KW-0472">Membrane</keyword>
<gene>
    <name evidence="2" type="ORF">D9619_004245</name>
</gene>
<dbReference type="EMBL" id="JAACJJ010000014">
    <property type="protein sequence ID" value="KAF5327271.1"/>
    <property type="molecule type" value="Genomic_DNA"/>
</dbReference>
<dbReference type="OrthoDB" id="3346544at2759"/>
<organism evidence="2 3">
    <name type="scientific">Psilocybe cf. subviscida</name>
    <dbReference type="NCBI Taxonomy" id="2480587"/>
    <lineage>
        <taxon>Eukaryota</taxon>
        <taxon>Fungi</taxon>
        <taxon>Dikarya</taxon>
        <taxon>Basidiomycota</taxon>
        <taxon>Agaricomycotina</taxon>
        <taxon>Agaricomycetes</taxon>
        <taxon>Agaricomycetidae</taxon>
        <taxon>Agaricales</taxon>
        <taxon>Agaricineae</taxon>
        <taxon>Strophariaceae</taxon>
        <taxon>Psilocybe</taxon>
    </lineage>
</organism>
<evidence type="ECO:0000313" key="2">
    <source>
        <dbReference type="EMBL" id="KAF5327271.1"/>
    </source>
</evidence>
<keyword evidence="1" id="KW-1133">Transmembrane helix</keyword>
<comment type="caution">
    <text evidence="2">The sequence shown here is derived from an EMBL/GenBank/DDBJ whole genome shotgun (WGS) entry which is preliminary data.</text>
</comment>
<feature type="transmembrane region" description="Helical" evidence="1">
    <location>
        <begin position="43"/>
        <end position="66"/>
    </location>
</feature>
<accession>A0A8H5BQM8</accession>
<feature type="transmembrane region" description="Helical" evidence="1">
    <location>
        <begin position="157"/>
        <end position="180"/>
    </location>
</feature>
<name>A0A8H5BQM8_9AGAR</name>
<proteinExistence type="predicted"/>
<protein>
    <submittedName>
        <fullName evidence="2">Uncharacterized protein</fullName>
    </submittedName>
</protein>
<reference evidence="2 3" key="1">
    <citation type="journal article" date="2020" name="ISME J.">
        <title>Uncovering the hidden diversity of litter-decomposition mechanisms in mushroom-forming fungi.</title>
        <authorList>
            <person name="Floudas D."/>
            <person name="Bentzer J."/>
            <person name="Ahren D."/>
            <person name="Johansson T."/>
            <person name="Persson P."/>
            <person name="Tunlid A."/>
        </authorList>
    </citation>
    <scope>NUCLEOTIDE SEQUENCE [LARGE SCALE GENOMIC DNA]</scope>
    <source>
        <strain evidence="2 3">CBS 101986</strain>
    </source>
</reference>
<evidence type="ECO:0000313" key="3">
    <source>
        <dbReference type="Proteomes" id="UP000567179"/>
    </source>
</evidence>
<keyword evidence="3" id="KW-1185">Reference proteome</keyword>
<dbReference type="AlphaFoldDB" id="A0A8H5BQM8"/>
<evidence type="ECO:0000256" key="1">
    <source>
        <dbReference type="SAM" id="Phobius"/>
    </source>
</evidence>